<protein>
    <submittedName>
        <fullName evidence="1">Uncharacterized protein</fullName>
    </submittedName>
</protein>
<gene>
    <name evidence="1" type="ORF">V1478_002678</name>
</gene>
<organism evidence="1 2">
    <name type="scientific">Vespula squamosa</name>
    <name type="common">Southern yellow jacket</name>
    <name type="synonym">Wasp</name>
    <dbReference type="NCBI Taxonomy" id="30214"/>
    <lineage>
        <taxon>Eukaryota</taxon>
        <taxon>Metazoa</taxon>
        <taxon>Ecdysozoa</taxon>
        <taxon>Arthropoda</taxon>
        <taxon>Hexapoda</taxon>
        <taxon>Insecta</taxon>
        <taxon>Pterygota</taxon>
        <taxon>Neoptera</taxon>
        <taxon>Endopterygota</taxon>
        <taxon>Hymenoptera</taxon>
        <taxon>Apocrita</taxon>
        <taxon>Aculeata</taxon>
        <taxon>Vespoidea</taxon>
        <taxon>Vespidae</taxon>
        <taxon>Vespinae</taxon>
        <taxon>Vespula</taxon>
    </lineage>
</organism>
<reference evidence="1 2" key="1">
    <citation type="journal article" date="2024" name="Ann. Entomol. Soc. Am.">
        <title>Genomic analyses of the southern and eastern yellowjacket wasps (Hymenoptera: Vespidae) reveal evolutionary signatures of social life.</title>
        <authorList>
            <person name="Catto M.A."/>
            <person name="Caine P.B."/>
            <person name="Orr S.E."/>
            <person name="Hunt B.G."/>
            <person name="Goodisman M.A.D."/>
        </authorList>
    </citation>
    <scope>NUCLEOTIDE SEQUENCE [LARGE SCALE GENOMIC DNA]</scope>
    <source>
        <strain evidence="1">233</strain>
        <tissue evidence="1">Head and thorax</tissue>
    </source>
</reference>
<sequence>TIGRTPTHSSQRVLSFHSSPLARNKSEAITQGSLGMFRQSFDTPLYKYSYLESEYLCRTE</sequence>
<dbReference type="Proteomes" id="UP001607302">
    <property type="component" value="Unassembled WGS sequence"/>
</dbReference>
<proteinExistence type="predicted"/>
<feature type="non-terminal residue" evidence="1">
    <location>
        <position position="1"/>
    </location>
</feature>
<name>A0ABD2BT98_VESSQ</name>
<dbReference type="AlphaFoldDB" id="A0ABD2BT98"/>
<dbReference type="EMBL" id="JAUDFV010000056">
    <property type="protein sequence ID" value="KAL2735994.1"/>
    <property type="molecule type" value="Genomic_DNA"/>
</dbReference>
<evidence type="ECO:0000313" key="1">
    <source>
        <dbReference type="EMBL" id="KAL2735994.1"/>
    </source>
</evidence>
<evidence type="ECO:0000313" key="2">
    <source>
        <dbReference type="Proteomes" id="UP001607302"/>
    </source>
</evidence>
<accession>A0ABD2BT98</accession>
<keyword evidence="2" id="KW-1185">Reference proteome</keyword>
<comment type="caution">
    <text evidence="1">The sequence shown here is derived from an EMBL/GenBank/DDBJ whole genome shotgun (WGS) entry which is preliminary data.</text>
</comment>